<protein>
    <submittedName>
        <fullName evidence="2">TOG domain-containing protein</fullName>
    </submittedName>
</protein>
<dbReference type="PANTHER" id="PTHR19316">
    <property type="entry name" value="PROTEIN FOLDING REGULATOR"/>
    <property type="match status" value="1"/>
</dbReference>
<evidence type="ECO:0000313" key="2">
    <source>
        <dbReference type="WBParaSite" id="ALUE_0001168801-mRNA-1"/>
    </source>
</evidence>
<dbReference type="GO" id="GO:0005783">
    <property type="term" value="C:endoplasmic reticulum"/>
    <property type="evidence" value="ECO:0007669"/>
    <property type="project" value="TreeGrafter"/>
</dbReference>
<dbReference type="Gene3D" id="1.25.10.10">
    <property type="entry name" value="Leucine-rich Repeat Variant"/>
    <property type="match status" value="1"/>
</dbReference>
<dbReference type="InterPro" id="IPR050693">
    <property type="entry name" value="Hsp70_NEF-Inhibitors"/>
</dbReference>
<proteinExistence type="predicted"/>
<dbReference type="GO" id="GO:0000774">
    <property type="term" value="F:adenyl-nucleotide exchange factor activity"/>
    <property type="evidence" value="ECO:0007669"/>
    <property type="project" value="TreeGrafter"/>
</dbReference>
<accession>A0A0M3I4H1</accession>
<dbReference type="InterPro" id="IPR011989">
    <property type="entry name" value="ARM-like"/>
</dbReference>
<sequence>MDDRGGLPNAARNDLTMVTQVSANDTPGEPKQMSAEAGLNFLSSLIFLHDDRKFLESAISDLVEKSDPVRQMKTLISELKALKEPTSEDIDNLTAIIDALENIVCQVDAAVDFCTLGGLAEVQRLMSCKCDKVRVEVLRLIPTLAQNNPQVQDLMLEGELLADLMSLLVSTDECSNVRMRALSGISAIVRTHDRAHGRFRQLNGYMVIMDAFRLAHRSGDEKVANKTAIVFANFARDLGYQGAVDHHLPSCLIHMYGDLPPNSDAATYLREYIDENISLKNIDAESRAVIEGALKRQLEYKKEHSDGEEVNIPLFSLVIDRFYRFEADLLKMHAMITCPGRRLLTAAFGTDLAKDFGLSGRRGLPLSTIGDKNMSVIFSSLRSRE</sequence>
<dbReference type="PANTHER" id="PTHR19316:SF18">
    <property type="entry name" value="HSP70-BINDING PROTEIN 1"/>
    <property type="match status" value="1"/>
</dbReference>
<dbReference type="Proteomes" id="UP000036681">
    <property type="component" value="Unplaced"/>
</dbReference>
<reference evidence="2" key="1">
    <citation type="submission" date="2017-02" db="UniProtKB">
        <authorList>
            <consortium name="WormBaseParasite"/>
        </authorList>
    </citation>
    <scope>IDENTIFICATION</scope>
</reference>
<dbReference type="SUPFAM" id="SSF48371">
    <property type="entry name" value="ARM repeat"/>
    <property type="match status" value="1"/>
</dbReference>
<dbReference type="InterPro" id="IPR016024">
    <property type="entry name" value="ARM-type_fold"/>
</dbReference>
<dbReference type="WBParaSite" id="ALUE_0001168801-mRNA-1">
    <property type="protein sequence ID" value="ALUE_0001168801-mRNA-1"/>
    <property type="gene ID" value="ALUE_0001168801"/>
</dbReference>
<keyword evidence="1" id="KW-1185">Reference proteome</keyword>
<organism evidence="1 2">
    <name type="scientific">Ascaris lumbricoides</name>
    <name type="common">Giant roundworm</name>
    <dbReference type="NCBI Taxonomy" id="6252"/>
    <lineage>
        <taxon>Eukaryota</taxon>
        <taxon>Metazoa</taxon>
        <taxon>Ecdysozoa</taxon>
        <taxon>Nematoda</taxon>
        <taxon>Chromadorea</taxon>
        <taxon>Rhabditida</taxon>
        <taxon>Spirurina</taxon>
        <taxon>Ascaridomorpha</taxon>
        <taxon>Ascaridoidea</taxon>
        <taxon>Ascarididae</taxon>
        <taxon>Ascaris</taxon>
    </lineage>
</organism>
<dbReference type="AlphaFoldDB" id="A0A0M3I4H1"/>
<name>A0A0M3I4H1_ASCLU</name>
<evidence type="ECO:0000313" key="1">
    <source>
        <dbReference type="Proteomes" id="UP000036681"/>
    </source>
</evidence>